<dbReference type="RefSeq" id="WP_215626324.1">
    <property type="nucleotide sequence ID" value="NZ_CP067089.2"/>
</dbReference>
<dbReference type="InterPro" id="IPR058240">
    <property type="entry name" value="rSAM_sf"/>
</dbReference>
<keyword evidence="5" id="KW-0408">Iron</keyword>
<dbReference type="GO" id="GO:0046872">
    <property type="term" value="F:metal ion binding"/>
    <property type="evidence" value="ECO:0007669"/>
    <property type="project" value="UniProtKB-KW"/>
</dbReference>
<dbReference type="EMBL" id="CP067089">
    <property type="protein sequence ID" value="QQO09019.1"/>
    <property type="molecule type" value="Genomic_DNA"/>
</dbReference>
<organism evidence="7 8">
    <name type="scientific">Breznakiella homolactica</name>
    <dbReference type="NCBI Taxonomy" id="2798577"/>
    <lineage>
        <taxon>Bacteria</taxon>
        <taxon>Pseudomonadati</taxon>
        <taxon>Spirochaetota</taxon>
        <taxon>Spirochaetia</taxon>
        <taxon>Spirochaetales</taxon>
        <taxon>Breznakiellaceae</taxon>
        <taxon>Breznakiella</taxon>
    </lineage>
</organism>
<dbReference type="Pfam" id="PF13353">
    <property type="entry name" value="Fer4_12"/>
    <property type="match status" value="1"/>
</dbReference>
<evidence type="ECO:0000256" key="6">
    <source>
        <dbReference type="ARBA" id="ARBA00023014"/>
    </source>
</evidence>
<protein>
    <submittedName>
        <fullName evidence="7">Radical SAM protein</fullName>
    </submittedName>
</protein>
<keyword evidence="8" id="KW-1185">Reference proteome</keyword>
<evidence type="ECO:0000256" key="4">
    <source>
        <dbReference type="ARBA" id="ARBA00022723"/>
    </source>
</evidence>
<evidence type="ECO:0000256" key="3">
    <source>
        <dbReference type="ARBA" id="ARBA00022691"/>
    </source>
</evidence>
<evidence type="ECO:0000313" key="7">
    <source>
        <dbReference type="EMBL" id="QQO09019.1"/>
    </source>
</evidence>
<dbReference type="InterPro" id="IPR007197">
    <property type="entry name" value="rSAM"/>
</dbReference>
<evidence type="ECO:0000313" key="8">
    <source>
        <dbReference type="Proteomes" id="UP000595917"/>
    </source>
</evidence>
<keyword evidence="4" id="KW-0479">Metal-binding</keyword>
<dbReference type="Gene3D" id="3.20.20.70">
    <property type="entry name" value="Aldolase class I"/>
    <property type="match status" value="1"/>
</dbReference>
<reference evidence="7" key="1">
    <citation type="submission" date="2021-01" db="EMBL/GenBank/DDBJ databases">
        <title>Description of Breznakiella homolactica.</title>
        <authorList>
            <person name="Song Y."/>
            <person name="Brune A."/>
        </authorList>
    </citation>
    <scope>NUCLEOTIDE SEQUENCE</scope>
    <source>
        <strain evidence="7">RmG30</strain>
    </source>
</reference>
<dbReference type="PANTHER" id="PTHR30352:SF2">
    <property type="entry name" value="ANAEROBIC RIBONUCLEOSIDE-TRIPHOSPHATE REDUCTASE-ACTIVATING PROTEIN"/>
    <property type="match status" value="1"/>
</dbReference>
<comment type="cofactor">
    <cofactor evidence="1">
        <name>[4Fe-4S] cluster</name>
        <dbReference type="ChEBI" id="CHEBI:49883"/>
    </cofactor>
</comment>
<accession>A0A7T8B8V9</accession>
<dbReference type="GO" id="GO:0043365">
    <property type="term" value="F:[formate-C-acetyltransferase]-activating enzyme activity"/>
    <property type="evidence" value="ECO:0007669"/>
    <property type="project" value="InterPro"/>
</dbReference>
<proteinExistence type="predicted"/>
<dbReference type="Proteomes" id="UP000595917">
    <property type="component" value="Chromosome"/>
</dbReference>
<sequence>MKVHRIIPVSRVNGPGARFTLWVQGCSRGCPGCFNPLTHGDGGTDMTAEAIIRKIPAGDVTGITVSGGEPFEQPGELALLLEAAGKKGLHRLVYTGFTYEELTAMENEAITGALKFTDILIDGPYREDIPPASPWTGSGNQRILELENGAIRSVLSDTAESPGDGEIIITETGAVIATGIFNSAEITQ</sequence>
<dbReference type="PANTHER" id="PTHR30352">
    <property type="entry name" value="PYRUVATE FORMATE-LYASE-ACTIVATING ENZYME"/>
    <property type="match status" value="1"/>
</dbReference>
<dbReference type="GO" id="GO:0004748">
    <property type="term" value="F:ribonucleoside-diphosphate reductase activity, thioredoxin disulfide as acceptor"/>
    <property type="evidence" value="ECO:0007669"/>
    <property type="project" value="TreeGrafter"/>
</dbReference>
<gene>
    <name evidence="7" type="ORF">JFL75_19140</name>
</gene>
<dbReference type="SFLD" id="SFLDF00299">
    <property type="entry name" value="anaerobic_ribonucleoside-triph"/>
    <property type="match status" value="1"/>
</dbReference>
<dbReference type="GO" id="GO:0051539">
    <property type="term" value="F:4 iron, 4 sulfur cluster binding"/>
    <property type="evidence" value="ECO:0007669"/>
    <property type="project" value="UniProtKB-KW"/>
</dbReference>
<name>A0A7T8B8V9_9SPIR</name>
<dbReference type="SFLD" id="SFLDG01063">
    <property type="entry name" value="activating_enzymes__group_1"/>
    <property type="match status" value="1"/>
</dbReference>
<dbReference type="InterPro" id="IPR012837">
    <property type="entry name" value="NrdG"/>
</dbReference>
<dbReference type="InterPro" id="IPR034457">
    <property type="entry name" value="Organic_radical-activating"/>
</dbReference>
<dbReference type="KEGG" id="bhc:JFL75_19140"/>
<dbReference type="SUPFAM" id="SSF102114">
    <property type="entry name" value="Radical SAM enzymes"/>
    <property type="match status" value="1"/>
</dbReference>
<dbReference type="SFLD" id="SFLDG01066">
    <property type="entry name" value="organic_radical-activating_enz"/>
    <property type="match status" value="1"/>
</dbReference>
<evidence type="ECO:0000256" key="1">
    <source>
        <dbReference type="ARBA" id="ARBA00001966"/>
    </source>
</evidence>
<dbReference type="SFLD" id="SFLDS00029">
    <property type="entry name" value="Radical_SAM"/>
    <property type="match status" value="1"/>
</dbReference>
<evidence type="ECO:0000256" key="2">
    <source>
        <dbReference type="ARBA" id="ARBA00022485"/>
    </source>
</evidence>
<dbReference type="InterPro" id="IPR013785">
    <property type="entry name" value="Aldolase_TIM"/>
</dbReference>
<dbReference type="AlphaFoldDB" id="A0A7T8B8V9"/>
<dbReference type="CDD" id="cd01335">
    <property type="entry name" value="Radical_SAM"/>
    <property type="match status" value="1"/>
</dbReference>
<keyword evidence="3" id="KW-0949">S-adenosyl-L-methionine</keyword>
<evidence type="ECO:0000256" key="5">
    <source>
        <dbReference type="ARBA" id="ARBA00023004"/>
    </source>
</evidence>
<keyword evidence="6" id="KW-0411">Iron-sulfur</keyword>
<keyword evidence="2" id="KW-0004">4Fe-4S</keyword>